<feature type="non-terminal residue" evidence="1">
    <location>
        <position position="97"/>
    </location>
</feature>
<reference evidence="1" key="1">
    <citation type="submission" date="2021-02" db="EMBL/GenBank/DDBJ databases">
        <authorList>
            <person name="Nowell W R."/>
        </authorList>
    </citation>
    <scope>NUCLEOTIDE SEQUENCE</scope>
</reference>
<dbReference type="Proteomes" id="UP000676336">
    <property type="component" value="Unassembled WGS sequence"/>
</dbReference>
<sequence>MNFSSTITPSLLIIADSHGKCLAPTIITPHYRVQTCSISGLQWNSKYDNNLSLFSLSQTDTFASLLSTTSNILFLVGINSVRYLPAANVLQQIDQFL</sequence>
<evidence type="ECO:0000313" key="1">
    <source>
        <dbReference type="EMBL" id="CAF5182159.1"/>
    </source>
</evidence>
<protein>
    <submittedName>
        <fullName evidence="1">Uncharacterized protein</fullName>
    </submittedName>
</protein>
<dbReference type="EMBL" id="CAJOBI010319142">
    <property type="protein sequence ID" value="CAF5182159.1"/>
    <property type="molecule type" value="Genomic_DNA"/>
</dbReference>
<dbReference type="AlphaFoldDB" id="A0A8S3HIF0"/>
<comment type="caution">
    <text evidence="1">The sequence shown here is derived from an EMBL/GenBank/DDBJ whole genome shotgun (WGS) entry which is preliminary data.</text>
</comment>
<accession>A0A8S3HIF0</accession>
<name>A0A8S3HIF0_9BILA</name>
<evidence type="ECO:0000313" key="2">
    <source>
        <dbReference type="Proteomes" id="UP000676336"/>
    </source>
</evidence>
<gene>
    <name evidence="1" type="ORF">SMN809_LOCUS69284</name>
</gene>
<organism evidence="1 2">
    <name type="scientific">Rotaria magnacalcarata</name>
    <dbReference type="NCBI Taxonomy" id="392030"/>
    <lineage>
        <taxon>Eukaryota</taxon>
        <taxon>Metazoa</taxon>
        <taxon>Spiralia</taxon>
        <taxon>Gnathifera</taxon>
        <taxon>Rotifera</taxon>
        <taxon>Eurotatoria</taxon>
        <taxon>Bdelloidea</taxon>
        <taxon>Philodinida</taxon>
        <taxon>Philodinidae</taxon>
        <taxon>Rotaria</taxon>
    </lineage>
</organism>
<proteinExistence type="predicted"/>
<feature type="non-terminal residue" evidence="1">
    <location>
        <position position="1"/>
    </location>
</feature>